<evidence type="ECO:0000256" key="1">
    <source>
        <dbReference type="ARBA" id="ARBA00022729"/>
    </source>
</evidence>
<dbReference type="Proteomes" id="UP001595692">
    <property type="component" value="Unassembled WGS sequence"/>
</dbReference>
<evidence type="ECO:0000259" key="3">
    <source>
        <dbReference type="Pfam" id="PF13505"/>
    </source>
</evidence>
<dbReference type="InterPro" id="IPR027385">
    <property type="entry name" value="Beta-barrel_OMP"/>
</dbReference>
<dbReference type="SUPFAM" id="SSF56925">
    <property type="entry name" value="OMPA-like"/>
    <property type="match status" value="1"/>
</dbReference>
<proteinExistence type="predicted"/>
<dbReference type="Pfam" id="PF13505">
    <property type="entry name" value="OMP_b-brl"/>
    <property type="match status" value="1"/>
</dbReference>
<comment type="caution">
    <text evidence="4">The sequence shown here is derived from an EMBL/GenBank/DDBJ whole genome shotgun (WGS) entry which is preliminary data.</text>
</comment>
<accession>A0ABV8CM08</accession>
<dbReference type="Gene3D" id="2.40.160.20">
    <property type="match status" value="1"/>
</dbReference>
<keyword evidence="1 2" id="KW-0732">Signal</keyword>
<sequence length="198" mass="21406">MKQLLSWALLAALYPSLLLAAENEGRQPLRWQITPYLGYGSEIQFDGQDDSGNASADAGSLFGLSIGKETADPGLIEVLFSHQKSTLSPSQGTDLNISYLHFAGALIFENSLRPYVGAGIGLSHFSAYDSTTRPSLALALGLQPRLGEHLALRAEIRGYGTFISDNSSFICDPKLCNLYLQGDMVTQAQANLGLTFRF</sequence>
<feature type="chain" id="PRO_5047460301" evidence="2">
    <location>
        <begin position="21"/>
        <end position="198"/>
    </location>
</feature>
<evidence type="ECO:0000313" key="5">
    <source>
        <dbReference type="Proteomes" id="UP001595692"/>
    </source>
</evidence>
<gene>
    <name evidence="4" type="ORF">ACFOSS_07240</name>
</gene>
<dbReference type="InterPro" id="IPR011250">
    <property type="entry name" value="OMP/PagP_B-barrel"/>
</dbReference>
<name>A0ABV8CM08_9GAMM</name>
<organism evidence="4 5">
    <name type="scientific">Pseudaeromonas sharmana</name>
    <dbReference type="NCBI Taxonomy" id="328412"/>
    <lineage>
        <taxon>Bacteria</taxon>
        <taxon>Pseudomonadati</taxon>
        <taxon>Pseudomonadota</taxon>
        <taxon>Gammaproteobacteria</taxon>
        <taxon>Aeromonadales</taxon>
        <taxon>Aeromonadaceae</taxon>
        <taxon>Pseudaeromonas</taxon>
    </lineage>
</organism>
<feature type="domain" description="Outer membrane protein beta-barrel" evidence="3">
    <location>
        <begin position="20"/>
        <end position="198"/>
    </location>
</feature>
<reference evidence="5" key="1">
    <citation type="journal article" date="2019" name="Int. J. Syst. Evol. Microbiol.">
        <title>The Global Catalogue of Microorganisms (GCM) 10K type strain sequencing project: providing services to taxonomists for standard genome sequencing and annotation.</title>
        <authorList>
            <consortium name="The Broad Institute Genomics Platform"/>
            <consortium name="The Broad Institute Genome Sequencing Center for Infectious Disease"/>
            <person name="Wu L."/>
            <person name="Ma J."/>
        </authorList>
    </citation>
    <scope>NUCLEOTIDE SEQUENCE [LARGE SCALE GENOMIC DNA]</scope>
    <source>
        <strain evidence="5">CCUG 54939</strain>
    </source>
</reference>
<evidence type="ECO:0000256" key="2">
    <source>
        <dbReference type="SAM" id="SignalP"/>
    </source>
</evidence>
<dbReference type="EMBL" id="JBHSAF010000006">
    <property type="protein sequence ID" value="MFC3913255.1"/>
    <property type="molecule type" value="Genomic_DNA"/>
</dbReference>
<evidence type="ECO:0000313" key="4">
    <source>
        <dbReference type="EMBL" id="MFC3913255.1"/>
    </source>
</evidence>
<protein>
    <submittedName>
        <fullName evidence="4">Outer membrane beta-barrel protein</fullName>
    </submittedName>
</protein>
<feature type="signal peptide" evidence="2">
    <location>
        <begin position="1"/>
        <end position="20"/>
    </location>
</feature>
<dbReference type="RefSeq" id="WP_377151523.1">
    <property type="nucleotide sequence ID" value="NZ_JBHSAF010000006.1"/>
</dbReference>
<keyword evidence="5" id="KW-1185">Reference proteome</keyword>